<comment type="caution">
    <text evidence="1">The sequence shown here is derived from an EMBL/GenBank/DDBJ whole genome shotgun (WGS) entry which is preliminary data.</text>
</comment>
<accession>L1MGI9</accession>
<dbReference type="Proteomes" id="UP000010445">
    <property type="component" value="Unassembled WGS sequence"/>
</dbReference>
<keyword evidence="2" id="KW-1185">Reference proteome</keyword>
<reference evidence="1 2" key="1">
    <citation type="submission" date="2012-05" db="EMBL/GenBank/DDBJ databases">
        <authorList>
            <person name="Weinstock G."/>
            <person name="Sodergren E."/>
            <person name="Lobos E.A."/>
            <person name="Fulton L."/>
            <person name="Fulton R."/>
            <person name="Courtney L."/>
            <person name="Fronick C."/>
            <person name="O'Laughlin M."/>
            <person name="Godfrey J."/>
            <person name="Wilson R.M."/>
            <person name="Miner T."/>
            <person name="Farmer C."/>
            <person name="Delehaunty K."/>
            <person name="Cordes M."/>
            <person name="Minx P."/>
            <person name="Tomlinson C."/>
            <person name="Chen J."/>
            <person name="Wollam A."/>
            <person name="Pepin K.H."/>
            <person name="Bhonagiri V."/>
            <person name="Zhang X."/>
            <person name="Suruliraj S."/>
            <person name="Warren W."/>
            <person name="Mitreva M."/>
            <person name="Mardis E.R."/>
            <person name="Wilson R.K."/>
        </authorList>
    </citation>
    <scope>NUCLEOTIDE SEQUENCE [LARGE SCALE GENOMIC DNA]</scope>
    <source>
        <strain evidence="1 2">F0235</strain>
    </source>
</reference>
<dbReference type="EMBL" id="AMEM01000018">
    <property type="protein sequence ID" value="EKX90368.1"/>
    <property type="molecule type" value="Genomic_DNA"/>
</dbReference>
<dbReference type="AlphaFoldDB" id="L1MGI9"/>
<dbReference type="eggNOG" id="ENOG50348B8">
    <property type="taxonomic scope" value="Bacteria"/>
</dbReference>
<organism evidence="1 2">
    <name type="scientific">Corynebacterium durum F0235</name>
    <dbReference type="NCBI Taxonomy" id="1035195"/>
    <lineage>
        <taxon>Bacteria</taxon>
        <taxon>Bacillati</taxon>
        <taxon>Actinomycetota</taxon>
        <taxon>Actinomycetes</taxon>
        <taxon>Mycobacteriales</taxon>
        <taxon>Corynebacteriaceae</taxon>
        <taxon>Corynebacterium</taxon>
    </lineage>
</organism>
<dbReference type="STRING" id="1035195.HMPREF9997_01583"/>
<dbReference type="PATRIC" id="fig|1035195.3.peg.1427"/>
<dbReference type="RefSeq" id="WP_006063812.1">
    <property type="nucleotide sequence ID" value="NZ_KB290831.1"/>
</dbReference>
<sequence>MSTDIEPTSTIVEIAPEITAVFGDIPEGLDPIDFGLLPEFDRAQLTTALSAIGNTAAITGGTAQAMTAAQGLYRVTAETQKLLSAGATMALKDGAQLGAVMRNGKIIAQARFIPIDAGAATGALATIGPALAMVALQMALSDVTTAVKTNTALLNQTLTTIRNEQWAELTGHIETMERATTHAKEIGSVPETLWQRIAPYEATLRKHMELYRKNVQDHIKQLDTLDGKEERQYLITNAEAILFDTQALLFSLRAHTQFQVLHAYRARVNETNDPNEAKLFDIIINDTRAEVKVCRNTATTLISALTRQLRLIAGLPGRRTLPLLPQRRSKQSQLTSAQLLEAIEPLADALNPIRNKLASDTTITSIAPEGYDTDIYMRILRWLLNDDEHLLAIAFPHQMDSNNPLTMVSTAFDLKMDASWNLLRLEKKISTVSKAVSASFIAVTDTRIITANPHDFRNHGTIKGEVPRSEVRHIRFTPADNDNSRTKIDVTTEKFDLHWTFPAAANNDDISALAKILETTPEVDAHQHPEIEK</sequence>
<dbReference type="HOGENOM" id="CLU_470824_0_0_11"/>
<evidence type="ECO:0000313" key="1">
    <source>
        <dbReference type="EMBL" id="EKX90368.1"/>
    </source>
</evidence>
<gene>
    <name evidence="1" type="ORF">HMPREF9997_01583</name>
</gene>
<protein>
    <submittedName>
        <fullName evidence="1">Uncharacterized protein</fullName>
    </submittedName>
</protein>
<name>L1MGI9_9CORY</name>
<dbReference type="OrthoDB" id="3257812at2"/>
<evidence type="ECO:0000313" key="2">
    <source>
        <dbReference type="Proteomes" id="UP000010445"/>
    </source>
</evidence>
<proteinExistence type="predicted"/>